<organism evidence="2">
    <name type="scientific">uncultured Thermoleophilia bacterium</name>
    <dbReference type="NCBI Taxonomy" id="1497501"/>
    <lineage>
        <taxon>Bacteria</taxon>
        <taxon>Bacillati</taxon>
        <taxon>Actinomycetota</taxon>
        <taxon>Thermoleophilia</taxon>
        <taxon>environmental samples</taxon>
    </lineage>
</organism>
<keyword evidence="1" id="KW-0732">Signal</keyword>
<dbReference type="PROSITE" id="PS51318">
    <property type="entry name" value="TAT"/>
    <property type="match status" value="1"/>
</dbReference>
<sequence length="159" mass="16658">MERLDRKRLLAGAGVGAAGLLAAPAVAGAGGDDRRHPAEGTWLAHVTGTLPDGTQLDAFGMGVYLRGGVALEIASITPAPSYGAWKARSRRRFRARFRRFRFTAAGAPAGFEEGVLNARVDADGDSFRGQGLIQGYDQGGAAVGTAVEVRLEATRFTVD</sequence>
<dbReference type="AlphaFoldDB" id="A0A6J4TTS3"/>
<evidence type="ECO:0000256" key="1">
    <source>
        <dbReference type="SAM" id="SignalP"/>
    </source>
</evidence>
<reference evidence="2" key="1">
    <citation type="submission" date="2020-02" db="EMBL/GenBank/DDBJ databases">
        <authorList>
            <person name="Meier V. D."/>
        </authorList>
    </citation>
    <scope>NUCLEOTIDE SEQUENCE</scope>
    <source>
        <strain evidence="2">AVDCRST_MAG79</strain>
    </source>
</reference>
<feature type="signal peptide" evidence="1">
    <location>
        <begin position="1"/>
        <end position="27"/>
    </location>
</feature>
<dbReference type="EMBL" id="CADCWC010000161">
    <property type="protein sequence ID" value="CAA9530710.1"/>
    <property type="molecule type" value="Genomic_DNA"/>
</dbReference>
<gene>
    <name evidence="2" type="ORF">AVDCRST_MAG79-888</name>
</gene>
<evidence type="ECO:0000313" key="2">
    <source>
        <dbReference type="EMBL" id="CAA9530710.1"/>
    </source>
</evidence>
<name>A0A6J4TTS3_9ACTN</name>
<protein>
    <submittedName>
        <fullName evidence="2">Uncharacterized protein</fullName>
    </submittedName>
</protein>
<dbReference type="InterPro" id="IPR006311">
    <property type="entry name" value="TAT_signal"/>
</dbReference>
<accession>A0A6J4TTS3</accession>
<proteinExistence type="predicted"/>
<feature type="chain" id="PRO_5039407653" evidence="1">
    <location>
        <begin position="28"/>
        <end position="159"/>
    </location>
</feature>